<comment type="similarity">
    <text evidence="1">Belongs to the GSP E family.</text>
</comment>
<evidence type="ECO:0000259" key="4">
    <source>
        <dbReference type="PROSITE" id="PS00662"/>
    </source>
</evidence>
<dbReference type="GO" id="GO:0005886">
    <property type="term" value="C:plasma membrane"/>
    <property type="evidence" value="ECO:0007669"/>
    <property type="project" value="TreeGrafter"/>
</dbReference>
<dbReference type="PANTHER" id="PTHR30258">
    <property type="entry name" value="TYPE II SECRETION SYSTEM PROTEIN GSPE-RELATED"/>
    <property type="match status" value="1"/>
</dbReference>
<evidence type="ECO:0000313" key="5">
    <source>
        <dbReference type="EMBL" id="HFC47092.1"/>
    </source>
</evidence>
<keyword evidence="2" id="KW-0547">Nucleotide-binding</keyword>
<reference evidence="5" key="1">
    <citation type="journal article" date="2020" name="mSystems">
        <title>Genome- and Community-Level Interaction Insights into Carbon Utilization and Element Cycling Functions of Hydrothermarchaeota in Hydrothermal Sediment.</title>
        <authorList>
            <person name="Zhou Z."/>
            <person name="Liu Y."/>
            <person name="Xu W."/>
            <person name="Pan J."/>
            <person name="Luo Z.H."/>
            <person name="Li M."/>
        </authorList>
    </citation>
    <scope>NUCLEOTIDE SEQUENCE [LARGE SCALE GENOMIC DNA]</scope>
    <source>
        <strain evidence="5">HyVt-503</strain>
    </source>
</reference>
<dbReference type="EMBL" id="DRND01000344">
    <property type="protein sequence ID" value="HFC47092.1"/>
    <property type="molecule type" value="Genomic_DNA"/>
</dbReference>
<protein>
    <submittedName>
        <fullName evidence="5">Type II/IV secretion system protein</fullName>
    </submittedName>
</protein>
<dbReference type="Pfam" id="PF05157">
    <property type="entry name" value="MshEN"/>
    <property type="match status" value="1"/>
</dbReference>
<dbReference type="PANTHER" id="PTHR30258:SF13">
    <property type="entry name" value="SECRETION PATHWAY ATPASE-RELATED"/>
    <property type="match status" value="1"/>
</dbReference>
<evidence type="ECO:0000256" key="3">
    <source>
        <dbReference type="ARBA" id="ARBA00022840"/>
    </source>
</evidence>
<sequence>MAETHPYFDPDYILGLLERAGILPEDELERLKALKGIPRAQGLDVIQWLSGLRLRHGKRQDSTLEEPEILRLVAQDRGWNFSRLDPLKLDMEVVTKGLPAHFCRRRLCVPVEKRGSKLVVAVYDPLQKDLSFDISRACMMDVDFVVAPKRDITRIIDEFFEFRTSIKRAEDLLRPTPSTDISNFEQLVKITGPQAASKEQHINAAVDYLLKYALDERASDIHMEPKRDHARVRLRIDGVLHTIHKVPKVVHEAMATRIKALSRLDVAEKRRPQDGRMKIGWGDKEAEVRISSVPVAFGEKLVLRIQTPEILMKDLDELGMSAKDLASYKAFLERRHGIVLITGPTGSGKSTTLYSTLRYLNDPGINIITVEDPIEMICEDFNQIAVQPAVGITFSSILRNILRQDPDVVMIGEIRDSETARYAVQAAL</sequence>
<dbReference type="InterPro" id="IPR001482">
    <property type="entry name" value="T2SS/T4SS_dom"/>
</dbReference>
<dbReference type="Pfam" id="PF00437">
    <property type="entry name" value="T2SSE"/>
    <property type="match status" value="1"/>
</dbReference>
<dbReference type="AlphaFoldDB" id="A0A7V2SW69"/>
<dbReference type="SUPFAM" id="SSF52540">
    <property type="entry name" value="P-loop containing nucleoside triphosphate hydrolases"/>
    <property type="match status" value="1"/>
</dbReference>
<dbReference type="Gene3D" id="3.30.300.160">
    <property type="entry name" value="Type II secretion system, protein E, N-terminal domain"/>
    <property type="match status" value="1"/>
</dbReference>
<name>A0A7V2SW69_9BACT</name>
<dbReference type="CDD" id="cd01129">
    <property type="entry name" value="PulE-GspE-like"/>
    <property type="match status" value="1"/>
</dbReference>
<feature type="non-terminal residue" evidence="5">
    <location>
        <position position="428"/>
    </location>
</feature>
<feature type="domain" description="Bacterial type II secretion system protein E" evidence="4">
    <location>
        <begin position="402"/>
        <end position="416"/>
    </location>
</feature>
<dbReference type="InterPro" id="IPR007831">
    <property type="entry name" value="T2SS_GspE_N"/>
</dbReference>
<dbReference type="InterPro" id="IPR037257">
    <property type="entry name" value="T2SS_E_N_sf"/>
</dbReference>
<gene>
    <name evidence="5" type="ORF">ENJ63_04340</name>
</gene>
<dbReference type="Gene3D" id="3.40.50.300">
    <property type="entry name" value="P-loop containing nucleotide triphosphate hydrolases"/>
    <property type="match status" value="1"/>
</dbReference>
<dbReference type="GO" id="GO:0016887">
    <property type="term" value="F:ATP hydrolysis activity"/>
    <property type="evidence" value="ECO:0007669"/>
    <property type="project" value="TreeGrafter"/>
</dbReference>
<evidence type="ECO:0000256" key="2">
    <source>
        <dbReference type="ARBA" id="ARBA00022741"/>
    </source>
</evidence>
<keyword evidence="3" id="KW-0067">ATP-binding</keyword>
<dbReference type="SUPFAM" id="SSF160246">
    <property type="entry name" value="EspE N-terminal domain-like"/>
    <property type="match status" value="1"/>
</dbReference>
<evidence type="ECO:0000256" key="1">
    <source>
        <dbReference type="ARBA" id="ARBA00006611"/>
    </source>
</evidence>
<comment type="caution">
    <text evidence="5">The sequence shown here is derived from an EMBL/GenBank/DDBJ whole genome shotgun (WGS) entry which is preliminary data.</text>
</comment>
<organism evidence="5">
    <name type="scientific">Dissulfuribacter thermophilus</name>
    <dbReference type="NCBI Taxonomy" id="1156395"/>
    <lineage>
        <taxon>Bacteria</taxon>
        <taxon>Pseudomonadati</taxon>
        <taxon>Thermodesulfobacteriota</taxon>
        <taxon>Dissulfuribacteria</taxon>
        <taxon>Dissulfuribacterales</taxon>
        <taxon>Dissulfuribacteraceae</taxon>
        <taxon>Dissulfuribacter</taxon>
    </lineage>
</organism>
<accession>A0A7V2SW69</accession>
<dbReference type="GO" id="GO:0005524">
    <property type="term" value="F:ATP binding"/>
    <property type="evidence" value="ECO:0007669"/>
    <property type="project" value="UniProtKB-KW"/>
</dbReference>
<dbReference type="InterPro" id="IPR027417">
    <property type="entry name" value="P-loop_NTPase"/>
</dbReference>
<proteinExistence type="inferred from homology"/>
<dbReference type="PROSITE" id="PS00662">
    <property type="entry name" value="T2SP_E"/>
    <property type="match status" value="1"/>
</dbReference>
<dbReference type="Gene3D" id="3.30.450.90">
    <property type="match status" value="1"/>
</dbReference>
<dbReference type="Proteomes" id="UP000885797">
    <property type="component" value="Unassembled WGS sequence"/>
</dbReference>